<dbReference type="Pfam" id="PF02720">
    <property type="entry name" value="DUF222"/>
    <property type="match status" value="1"/>
</dbReference>
<accession>A0ABT1KH02</accession>
<keyword evidence="5" id="KW-1185">Reference proteome</keyword>
<comment type="similarity">
    <text evidence="1">Belongs to the Rv1128c/1148c/1588c/1702c/1945/3466 family.</text>
</comment>
<feature type="region of interest" description="Disordered" evidence="2">
    <location>
        <begin position="163"/>
        <end position="224"/>
    </location>
</feature>
<evidence type="ECO:0000313" key="5">
    <source>
        <dbReference type="Proteomes" id="UP000893823"/>
    </source>
</evidence>
<dbReference type="InterPro" id="IPR002711">
    <property type="entry name" value="HNH"/>
</dbReference>
<dbReference type="InterPro" id="IPR003870">
    <property type="entry name" value="DUF222"/>
</dbReference>
<protein>
    <recommendedName>
        <fullName evidence="3">HNH nuclease domain-containing protein</fullName>
    </recommendedName>
</protein>
<feature type="domain" description="HNH nuclease" evidence="3">
    <location>
        <begin position="94"/>
        <end position="146"/>
    </location>
</feature>
<dbReference type="Pfam" id="PF01844">
    <property type="entry name" value="HNH"/>
    <property type="match status" value="1"/>
</dbReference>
<dbReference type="InterPro" id="IPR003615">
    <property type="entry name" value="HNH_nuc"/>
</dbReference>
<feature type="compositionally biased region" description="Basic and acidic residues" evidence="2">
    <location>
        <begin position="203"/>
        <end position="217"/>
    </location>
</feature>
<sequence>MAADLLLTGRLDATDAHLAAATGRVAARIVVTVPVLTLLGVTDEPAELDGYGPIDADTARRLAGHAPTLHRLLVHPETGAALSYGRTTYRAGADLAGYLRIRDGGCRFPGCARRATTTDLDHTTAWAHGGRTDADNLAHLCRSHHRLKHHTGWRMHHRPDGTIHWTSPAGHHLTTHPEHPFTPVGAPPEHQPHPPAPQPLEPPSHDSTADIGERDDPPWAARAA</sequence>
<gene>
    <name evidence="4" type="ORF">BCL57_000308</name>
</gene>
<dbReference type="Gene3D" id="1.10.30.50">
    <property type="match status" value="1"/>
</dbReference>
<organism evidence="4 5">
    <name type="scientific">Agromyces flavus</name>
    <dbReference type="NCBI Taxonomy" id="589382"/>
    <lineage>
        <taxon>Bacteria</taxon>
        <taxon>Bacillati</taxon>
        <taxon>Actinomycetota</taxon>
        <taxon>Actinomycetes</taxon>
        <taxon>Micrococcales</taxon>
        <taxon>Microbacteriaceae</taxon>
        <taxon>Agromyces</taxon>
    </lineage>
</organism>
<proteinExistence type="inferred from homology"/>
<dbReference type="SMART" id="SM00507">
    <property type="entry name" value="HNHc"/>
    <property type="match status" value="1"/>
</dbReference>
<dbReference type="Proteomes" id="UP000893823">
    <property type="component" value="Unassembled WGS sequence"/>
</dbReference>
<reference evidence="4" key="1">
    <citation type="submission" date="2022-06" db="EMBL/GenBank/DDBJ databases">
        <title>Genomic Encyclopedia of Type Strains, Phase III (KMG-III): the genomes of soil and plant-associated and newly described type strains.</title>
        <authorList>
            <person name="Whitman W."/>
        </authorList>
    </citation>
    <scope>NUCLEOTIDE SEQUENCE</scope>
    <source>
        <strain evidence="4">CPCC 202695</strain>
    </source>
</reference>
<dbReference type="CDD" id="cd00085">
    <property type="entry name" value="HNHc"/>
    <property type="match status" value="1"/>
</dbReference>
<dbReference type="EMBL" id="SODL02000001">
    <property type="protein sequence ID" value="MCP2366166.1"/>
    <property type="molecule type" value="Genomic_DNA"/>
</dbReference>
<comment type="caution">
    <text evidence="4">The sequence shown here is derived from an EMBL/GenBank/DDBJ whole genome shotgun (WGS) entry which is preliminary data.</text>
</comment>
<name>A0ABT1KH02_9MICO</name>
<evidence type="ECO:0000256" key="2">
    <source>
        <dbReference type="SAM" id="MobiDB-lite"/>
    </source>
</evidence>
<evidence type="ECO:0000313" key="4">
    <source>
        <dbReference type="EMBL" id="MCP2366166.1"/>
    </source>
</evidence>
<feature type="compositionally biased region" description="Pro residues" evidence="2">
    <location>
        <begin position="193"/>
        <end position="202"/>
    </location>
</feature>
<evidence type="ECO:0000259" key="3">
    <source>
        <dbReference type="SMART" id="SM00507"/>
    </source>
</evidence>
<evidence type="ECO:0000256" key="1">
    <source>
        <dbReference type="ARBA" id="ARBA00023450"/>
    </source>
</evidence>